<accession>A0A9Q3EWJ4</accession>
<name>A0A9Q3EWJ4_9BASI</name>
<proteinExistence type="predicted"/>
<organism evidence="1 2">
    <name type="scientific">Austropuccinia psidii MF-1</name>
    <dbReference type="NCBI Taxonomy" id="1389203"/>
    <lineage>
        <taxon>Eukaryota</taxon>
        <taxon>Fungi</taxon>
        <taxon>Dikarya</taxon>
        <taxon>Basidiomycota</taxon>
        <taxon>Pucciniomycotina</taxon>
        <taxon>Pucciniomycetes</taxon>
        <taxon>Pucciniales</taxon>
        <taxon>Sphaerophragmiaceae</taxon>
        <taxon>Austropuccinia</taxon>
    </lineage>
</organism>
<dbReference type="EMBL" id="AVOT02034277">
    <property type="protein sequence ID" value="MBW0528334.1"/>
    <property type="molecule type" value="Genomic_DNA"/>
</dbReference>
<dbReference type="Proteomes" id="UP000765509">
    <property type="component" value="Unassembled WGS sequence"/>
</dbReference>
<reference evidence="1" key="1">
    <citation type="submission" date="2021-03" db="EMBL/GenBank/DDBJ databases">
        <title>Draft genome sequence of rust myrtle Austropuccinia psidii MF-1, a brazilian biotype.</title>
        <authorList>
            <person name="Quecine M.C."/>
            <person name="Pachon D.M.R."/>
            <person name="Bonatelli M.L."/>
            <person name="Correr F.H."/>
            <person name="Franceschini L.M."/>
            <person name="Leite T.F."/>
            <person name="Margarido G.R.A."/>
            <person name="Almeida C.A."/>
            <person name="Ferrarezi J.A."/>
            <person name="Labate C.A."/>
        </authorList>
    </citation>
    <scope>NUCLEOTIDE SEQUENCE</scope>
    <source>
        <strain evidence="1">MF-1</strain>
    </source>
</reference>
<dbReference type="AlphaFoldDB" id="A0A9Q3EWJ4"/>
<evidence type="ECO:0000313" key="1">
    <source>
        <dbReference type="EMBL" id="MBW0528334.1"/>
    </source>
</evidence>
<protein>
    <submittedName>
        <fullName evidence="1">Uncharacterized protein</fullName>
    </submittedName>
</protein>
<keyword evidence="2" id="KW-1185">Reference proteome</keyword>
<comment type="caution">
    <text evidence="1">The sequence shown here is derived from an EMBL/GenBank/DDBJ whole genome shotgun (WGS) entry which is preliminary data.</text>
</comment>
<evidence type="ECO:0000313" key="2">
    <source>
        <dbReference type="Proteomes" id="UP000765509"/>
    </source>
</evidence>
<gene>
    <name evidence="1" type="ORF">O181_068049</name>
</gene>
<sequence>MKDGDGKRTFKLGLIVTMSCDPWDSNFKVRAYFSSLTHFSSYNHTNNSSLPIEQIPPNPLRQETPVPHMTQNSGATNCRTKWHLMVGGLVPQTLFQAQVNPPNLKSHHMRTL</sequence>